<dbReference type="SUPFAM" id="SSF160387">
    <property type="entry name" value="NosL/MerB-like"/>
    <property type="match status" value="1"/>
</dbReference>
<dbReference type="PRINTS" id="PR01699">
    <property type="entry name" value="ORGNOHGLYASE"/>
</dbReference>
<evidence type="ECO:0000256" key="8">
    <source>
        <dbReference type="ARBA" id="ARBA00025326"/>
    </source>
</evidence>
<dbReference type="SUPFAM" id="SSF46785">
    <property type="entry name" value="Winged helix' DNA-binding domain"/>
    <property type="match status" value="1"/>
</dbReference>
<evidence type="ECO:0000313" key="11">
    <source>
        <dbReference type="EMBL" id="QJT73639.1"/>
    </source>
</evidence>
<accession>A0A6M5CKE3</accession>
<dbReference type="GO" id="GO:0046689">
    <property type="term" value="P:response to mercury ion"/>
    <property type="evidence" value="ECO:0007669"/>
    <property type="project" value="UniProtKB-KW"/>
</dbReference>
<evidence type="ECO:0000256" key="7">
    <source>
        <dbReference type="ARBA" id="ARBA00023239"/>
    </source>
</evidence>
<feature type="domain" description="Alkylmercury lyase helix-turn-helix" evidence="10">
    <location>
        <begin position="20"/>
        <end position="76"/>
    </location>
</feature>
<dbReference type="PIRSF" id="PIRSF001458">
    <property type="entry name" value="MerB"/>
    <property type="match status" value="1"/>
</dbReference>
<comment type="catalytic activity">
    <reaction evidence="1">
        <text>an alkylmercury + H(+) = an alkane + Hg(2+)</text>
        <dbReference type="Rhea" id="RHEA:18777"/>
        <dbReference type="ChEBI" id="CHEBI:15378"/>
        <dbReference type="ChEBI" id="CHEBI:16793"/>
        <dbReference type="ChEBI" id="CHEBI:18310"/>
        <dbReference type="ChEBI" id="CHEBI:83725"/>
        <dbReference type="EC" id="4.99.1.2"/>
    </reaction>
</comment>
<dbReference type="Pfam" id="PF12324">
    <property type="entry name" value="HTH_15"/>
    <property type="match status" value="1"/>
</dbReference>
<reference evidence="11" key="1">
    <citation type="submission" date="2020-04" db="EMBL/GenBank/DDBJ databases">
        <authorList>
            <person name="Hall J.P.J."/>
        </authorList>
    </citation>
    <scope>NUCLEOTIDE SEQUENCE</scope>
    <source>
        <strain evidence="11">SBW25</strain>
    </source>
</reference>
<keyword evidence="5" id="KW-0475">Mercuric resistance</keyword>
<comment type="function">
    <text evidence="8">Cleaves the carbon-mercury bond of organomercurials such as phenylmercuric acetate. One product is Hg(2+), which is subsequently detoxified by the mercuric reductase.</text>
</comment>
<dbReference type="Gene3D" id="3.15.10.60">
    <property type="entry name" value="Alkylmercury lyase"/>
    <property type="match status" value="1"/>
</dbReference>
<evidence type="ECO:0000256" key="9">
    <source>
        <dbReference type="ARBA" id="ARBA00031271"/>
    </source>
</evidence>
<evidence type="ECO:0000256" key="1">
    <source>
        <dbReference type="ARBA" id="ARBA00000165"/>
    </source>
</evidence>
<dbReference type="EC" id="4.99.1.2" evidence="3"/>
<evidence type="ECO:0000256" key="5">
    <source>
        <dbReference type="ARBA" id="ARBA00022466"/>
    </source>
</evidence>
<evidence type="ECO:0000256" key="4">
    <source>
        <dbReference type="ARBA" id="ARBA00018180"/>
    </source>
</evidence>
<dbReference type="GO" id="GO:0018836">
    <property type="term" value="F:alkylmercury lyase activity"/>
    <property type="evidence" value="ECO:0007669"/>
    <property type="project" value="UniProtKB-EC"/>
</dbReference>
<dbReference type="Gene3D" id="1.10.10.10">
    <property type="entry name" value="Winged helix-like DNA-binding domain superfamily/Winged helix DNA-binding domain"/>
    <property type="match status" value="1"/>
</dbReference>
<dbReference type="EMBL" id="MT279197">
    <property type="protein sequence ID" value="QJT73639.1"/>
    <property type="molecule type" value="Genomic_DNA"/>
</dbReference>
<dbReference type="Pfam" id="PF03243">
    <property type="entry name" value="MerB"/>
    <property type="match status" value="1"/>
</dbReference>
<keyword evidence="6" id="KW-0476">Mercury</keyword>
<organism evidence="11">
    <name type="scientific">Pseudomonas fluorescens</name>
    <dbReference type="NCBI Taxonomy" id="294"/>
    <lineage>
        <taxon>Bacteria</taxon>
        <taxon>Pseudomonadati</taxon>
        <taxon>Pseudomonadota</taxon>
        <taxon>Gammaproteobacteria</taxon>
        <taxon>Pseudomonadales</taxon>
        <taxon>Pseudomonadaceae</taxon>
        <taxon>Pseudomonas</taxon>
    </lineage>
</organism>
<dbReference type="InterPro" id="IPR036390">
    <property type="entry name" value="WH_DNA-bd_sf"/>
</dbReference>
<dbReference type="NCBIfam" id="NF033555">
    <property type="entry name" value="lyase_MerB"/>
    <property type="match status" value="1"/>
</dbReference>
<name>A0A6M5CKE3_PSEFL</name>
<dbReference type="InterPro" id="IPR024259">
    <property type="entry name" value="MerB_HTH_dom"/>
</dbReference>
<comment type="similarity">
    <text evidence="2">Belongs to the MerB family.</text>
</comment>
<protein>
    <recommendedName>
        <fullName evidence="4">Alkylmercury lyase</fullName>
        <ecNumber evidence="3">4.99.1.2</ecNumber>
    </recommendedName>
    <alternativeName>
        <fullName evidence="9">Organomercurial lyase</fullName>
    </alternativeName>
</protein>
<dbReference type="AlphaFoldDB" id="A0A6M5CKE3"/>
<proteinExistence type="inferred from homology"/>
<keyword evidence="7 11" id="KW-0456">Lyase</keyword>
<evidence type="ECO:0000256" key="3">
    <source>
        <dbReference type="ARBA" id="ARBA00013237"/>
    </source>
</evidence>
<evidence type="ECO:0000256" key="2">
    <source>
        <dbReference type="ARBA" id="ARBA00009443"/>
    </source>
</evidence>
<evidence type="ECO:0000256" key="6">
    <source>
        <dbReference type="ARBA" id="ARBA00022914"/>
    </source>
</evidence>
<dbReference type="InterPro" id="IPR004927">
    <property type="entry name" value="MerB"/>
</dbReference>
<dbReference type="NCBIfam" id="NF009710">
    <property type="entry name" value="PRK13239.1"/>
    <property type="match status" value="1"/>
</dbReference>
<sequence>MKTMNLTHRLAGVAERLVPANPELFVALLREIAKGRSVSPAALAAVLDRPVEEVAATLEKNQGTEYDVSGNIVGYGLTLRETPHAFTIDGQRRFVWCALDALLFPVLIGETARVSSRCAASGAPVSLTVAPTEIRNVVPADAVVSLVLPQATTTDVRQSFCCHVHFFASAIVAREWVAKHQQGVEIVSVQEAFDLSQELGRHMQQTT</sequence>
<dbReference type="InterPro" id="IPR036388">
    <property type="entry name" value="WH-like_DNA-bd_sf"/>
</dbReference>
<evidence type="ECO:0000259" key="10">
    <source>
        <dbReference type="Pfam" id="PF12324"/>
    </source>
</evidence>